<name>A0ABM7VXN5_9ENTR</name>
<dbReference type="Proteomes" id="UP001320460">
    <property type="component" value="Chromosome"/>
</dbReference>
<reference evidence="1 2" key="1">
    <citation type="submission" date="2021-12" db="EMBL/GenBank/DDBJ databases">
        <title>Complete genome sequence of Phytobacter diazotrophicus TA9734.</title>
        <authorList>
            <person name="Kubota H."/>
            <person name="Nakayama Y."/>
            <person name="Ariyoshi T."/>
        </authorList>
    </citation>
    <scope>NUCLEOTIDE SEQUENCE [LARGE SCALE GENOMIC DNA]</scope>
    <source>
        <strain evidence="1 2">TA9734</strain>
    </source>
</reference>
<sequence length="61" mass="6934">MTQFNTSHLASGYTHSAVAGFHHHQLWQSETFFNLSLFWVFNDEPAAYVCPNQCNSTEVAI</sequence>
<keyword evidence="2" id="KW-1185">Reference proteome</keyword>
<accession>A0ABM7VXN5</accession>
<evidence type="ECO:0000313" key="1">
    <source>
        <dbReference type="EMBL" id="BDD52008.1"/>
    </source>
</evidence>
<proteinExistence type="predicted"/>
<organism evidence="1 2">
    <name type="scientific">Phytobacter diazotrophicus</name>
    <dbReference type="NCBI Taxonomy" id="395631"/>
    <lineage>
        <taxon>Bacteria</taxon>
        <taxon>Pseudomonadati</taxon>
        <taxon>Pseudomonadota</taxon>
        <taxon>Gammaproteobacteria</taxon>
        <taxon>Enterobacterales</taxon>
        <taxon>Enterobacteriaceae</taxon>
        <taxon>Phytobacter</taxon>
    </lineage>
</organism>
<evidence type="ECO:0000313" key="2">
    <source>
        <dbReference type="Proteomes" id="UP001320460"/>
    </source>
</evidence>
<protein>
    <submittedName>
        <fullName evidence="1">Uncharacterized protein</fullName>
    </submittedName>
</protein>
<gene>
    <name evidence="1" type="ORF">PDTA9734_34950</name>
</gene>
<dbReference type="EMBL" id="AP025334">
    <property type="protein sequence ID" value="BDD52008.1"/>
    <property type="molecule type" value="Genomic_DNA"/>
</dbReference>